<protein>
    <submittedName>
        <fullName evidence="1">Uncharacterized protein</fullName>
    </submittedName>
</protein>
<organism evidence="1 2">
    <name type="scientific">Araneus ventricosus</name>
    <name type="common">Orbweaver spider</name>
    <name type="synonym">Epeira ventricosa</name>
    <dbReference type="NCBI Taxonomy" id="182803"/>
    <lineage>
        <taxon>Eukaryota</taxon>
        <taxon>Metazoa</taxon>
        <taxon>Ecdysozoa</taxon>
        <taxon>Arthropoda</taxon>
        <taxon>Chelicerata</taxon>
        <taxon>Arachnida</taxon>
        <taxon>Araneae</taxon>
        <taxon>Araneomorphae</taxon>
        <taxon>Entelegynae</taxon>
        <taxon>Araneoidea</taxon>
        <taxon>Araneidae</taxon>
        <taxon>Araneus</taxon>
    </lineage>
</organism>
<dbReference type="EMBL" id="BGPR01000047">
    <property type="protein sequence ID" value="GBL86253.1"/>
    <property type="molecule type" value="Genomic_DNA"/>
</dbReference>
<comment type="caution">
    <text evidence="1">The sequence shown here is derived from an EMBL/GenBank/DDBJ whole genome shotgun (WGS) entry which is preliminary data.</text>
</comment>
<evidence type="ECO:0000313" key="2">
    <source>
        <dbReference type="Proteomes" id="UP000499080"/>
    </source>
</evidence>
<sequence>MNELDQHSHSFFKINTPLYETQYSYPLFTVSLRNTVCLTSSFEQDLYGVGSHFVGASASVVSEILLHDVVDVEHVLPSDSIDLRRSGRVLDAGWGFGDIGSCAVRPHEFHNWSPNCQTAKERGLASVRRYFLLSFRKVAFGFD</sequence>
<reference evidence="1 2" key="1">
    <citation type="journal article" date="2019" name="Sci. Rep.">
        <title>Orb-weaving spider Araneus ventricosus genome elucidates the spidroin gene catalogue.</title>
        <authorList>
            <person name="Kono N."/>
            <person name="Nakamura H."/>
            <person name="Ohtoshi R."/>
            <person name="Moran D.A.P."/>
            <person name="Shinohara A."/>
            <person name="Yoshida Y."/>
            <person name="Fujiwara M."/>
            <person name="Mori M."/>
            <person name="Tomita M."/>
            <person name="Arakawa K."/>
        </authorList>
    </citation>
    <scope>NUCLEOTIDE SEQUENCE [LARGE SCALE GENOMIC DNA]</scope>
</reference>
<dbReference type="Proteomes" id="UP000499080">
    <property type="component" value="Unassembled WGS sequence"/>
</dbReference>
<accession>A0A4Y2B2H5</accession>
<dbReference type="AlphaFoldDB" id="A0A4Y2B2H5"/>
<gene>
    <name evidence="1" type="ORF">AVEN_131983_1</name>
</gene>
<name>A0A4Y2B2H5_ARAVE</name>
<evidence type="ECO:0000313" key="1">
    <source>
        <dbReference type="EMBL" id="GBL86253.1"/>
    </source>
</evidence>
<proteinExistence type="predicted"/>
<keyword evidence="2" id="KW-1185">Reference proteome</keyword>